<proteinExistence type="predicted"/>
<feature type="compositionally biased region" description="Acidic residues" evidence="1">
    <location>
        <begin position="97"/>
        <end position="107"/>
    </location>
</feature>
<evidence type="ECO:0000313" key="3">
    <source>
        <dbReference type="EMBL" id="GAC68726.1"/>
    </source>
</evidence>
<keyword evidence="2" id="KW-0472">Membrane</keyword>
<keyword evidence="2" id="KW-1133">Transmembrane helix</keyword>
<dbReference type="STRING" id="1223545.GS4_18_00140"/>
<comment type="caution">
    <text evidence="3">The sequence shown here is derived from an EMBL/GenBank/DDBJ whole genome shotgun (WGS) entry which is preliminary data.</text>
</comment>
<keyword evidence="4" id="KW-1185">Reference proteome</keyword>
<accession>M0QKA7</accession>
<dbReference type="RefSeq" id="WP_007621110.1">
    <property type="nucleotide sequence ID" value="NZ_BANX01000018.1"/>
</dbReference>
<evidence type="ECO:0000313" key="4">
    <source>
        <dbReference type="Proteomes" id="UP000011666"/>
    </source>
</evidence>
<dbReference type="Proteomes" id="UP000011666">
    <property type="component" value="Unassembled WGS sequence"/>
</dbReference>
<keyword evidence="2" id="KW-0812">Transmembrane</keyword>
<evidence type="ECO:0000256" key="1">
    <source>
        <dbReference type="SAM" id="MobiDB-lite"/>
    </source>
</evidence>
<dbReference type="eggNOG" id="ENOG5032YG5">
    <property type="taxonomic scope" value="Bacteria"/>
</dbReference>
<feature type="region of interest" description="Disordered" evidence="1">
    <location>
        <begin position="89"/>
        <end position="141"/>
    </location>
</feature>
<organism evidence="3 4">
    <name type="scientific">Gordonia soli NBRC 108243</name>
    <dbReference type="NCBI Taxonomy" id="1223545"/>
    <lineage>
        <taxon>Bacteria</taxon>
        <taxon>Bacillati</taxon>
        <taxon>Actinomycetota</taxon>
        <taxon>Actinomycetes</taxon>
        <taxon>Mycobacteriales</taxon>
        <taxon>Gordoniaceae</taxon>
        <taxon>Gordonia</taxon>
    </lineage>
</organism>
<gene>
    <name evidence="3" type="ORF">GS4_18_00140</name>
</gene>
<dbReference type="OrthoDB" id="3388334at2"/>
<sequence length="216" mass="21933">MTATALTLLAVLAVVPVVLGRFTRTAPPWRTIALAAGMIVVLGVAAVFALGTDRVTGVPAVITYFLVALVAVTGGTAMVRGALVTGGIPPWRSPGDGSEDVAGDDAESVGADRARTPPPAGTPPAADAATSPDERRDPSIAPLRGGRVIGYLERLVVVGALATHWPEAIAIAMAVKGLGRYPELREPGAAEQFIIGTFASVIWAAAAAGVGQILVR</sequence>
<dbReference type="AlphaFoldDB" id="M0QKA7"/>
<protein>
    <submittedName>
        <fullName evidence="3">Uncharacterized protein</fullName>
    </submittedName>
</protein>
<reference evidence="3 4" key="1">
    <citation type="submission" date="2013-01" db="EMBL/GenBank/DDBJ databases">
        <title>Whole genome shotgun sequence of Gordonia soli NBRC 108243.</title>
        <authorList>
            <person name="Isaki-Nakamura S."/>
            <person name="Hosoyama A."/>
            <person name="Tsuchikane K."/>
            <person name="Ando Y."/>
            <person name="Baba S."/>
            <person name="Ohji S."/>
            <person name="Hamada M."/>
            <person name="Tamura T."/>
            <person name="Yamazoe A."/>
            <person name="Yamazaki S."/>
            <person name="Fujita N."/>
        </authorList>
    </citation>
    <scope>NUCLEOTIDE SEQUENCE [LARGE SCALE GENOMIC DNA]</scope>
    <source>
        <strain evidence="3 4">NBRC 108243</strain>
    </source>
</reference>
<feature type="transmembrane region" description="Helical" evidence="2">
    <location>
        <begin position="30"/>
        <end position="50"/>
    </location>
</feature>
<name>M0QKA7_9ACTN</name>
<evidence type="ECO:0000256" key="2">
    <source>
        <dbReference type="SAM" id="Phobius"/>
    </source>
</evidence>
<feature type="transmembrane region" description="Helical" evidence="2">
    <location>
        <begin position="193"/>
        <end position="215"/>
    </location>
</feature>
<dbReference type="EMBL" id="BANX01000018">
    <property type="protein sequence ID" value="GAC68726.1"/>
    <property type="molecule type" value="Genomic_DNA"/>
</dbReference>
<feature type="transmembrane region" description="Helical" evidence="2">
    <location>
        <begin position="62"/>
        <end position="83"/>
    </location>
</feature>